<reference evidence="3 4" key="1">
    <citation type="submission" date="2019-10" db="EMBL/GenBank/DDBJ databases">
        <title>Nocardia macrotermitis sp. nov. and Nocardia aurantia sp. nov., isolated from the gut of fungus growing-termite Macrotermes natalensis.</title>
        <authorList>
            <person name="Benndorf R."/>
            <person name="Schwitalla J."/>
            <person name="Martin K."/>
            <person name="De Beer W."/>
            <person name="Kaster A.-K."/>
            <person name="Vollmers J."/>
            <person name="Poulsen M."/>
            <person name="Beemelmanns C."/>
        </authorList>
    </citation>
    <scope>NUCLEOTIDE SEQUENCE [LARGE SCALE GENOMIC DNA]</scope>
    <source>
        <strain evidence="3 4">RB56</strain>
    </source>
</reference>
<proteinExistence type="predicted"/>
<protein>
    <recommendedName>
        <fullName evidence="5">Type VII secretion-associated protein</fullName>
    </recommendedName>
</protein>
<name>A0A7K0DH92_9NOCA</name>
<keyword evidence="4" id="KW-1185">Reference proteome</keyword>
<feature type="region of interest" description="Disordered" evidence="1">
    <location>
        <begin position="345"/>
        <end position="428"/>
    </location>
</feature>
<dbReference type="RefSeq" id="WP_153338886.1">
    <property type="nucleotide sequence ID" value="NZ_WEGI01000001.1"/>
</dbReference>
<dbReference type="Gene3D" id="3.30.420.40">
    <property type="match status" value="2"/>
</dbReference>
<evidence type="ECO:0000256" key="2">
    <source>
        <dbReference type="SAM" id="Phobius"/>
    </source>
</evidence>
<feature type="compositionally biased region" description="Low complexity" evidence="1">
    <location>
        <begin position="413"/>
        <end position="428"/>
    </location>
</feature>
<comment type="caution">
    <text evidence="3">The sequence shown here is derived from an EMBL/GenBank/DDBJ whole genome shotgun (WGS) entry which is preliminary data.</text>
</comment>
<feature type="transmembrane region" description="Helical" evidence="2">
    <location>
        <begin position="318"/>
        <end position="340"/>
    </location>
</feature>
<keyword evidence="2" id="KW-0812">Transmembrane</keyword>
<keyword evidence="2" id="KW-1133">Transmembrane helix</keyword>
<dbReference type="NCBIfam" id="TIGR03931">
    <property type="entry name" value="T7SS_Rv3446c"/>
    <property type="match status" value="1"/>
</dbReference>
<dbReference type="InterPro" id="IPR023840">
    <property type="entry name" value="T7SS_Rv3446c"/>
</dbReference>
<gene>
    <name evidence="3" type="ORF">NRB56_06130</name>
</gene>
<dbReference type="Proteomes" id="UP000431401">
    <property type="component" value="Unassembled WGS sequence"/>
</dbReference>
<accession>A0A7K0DH92</accession>
<keyword evidence="2" id="KW-0472">Membrane</keyword>
<dbReference type="OrthoDB" id="4412823at2"/>
<dbReference type="Gene3D" id="3.90.640.10">
    <property type="entry name" value="Actin, Chain A, domain 4"/>
    <property type="match status" value="1"/>
</dbReference>
<dbReference type="EMBL" id="WEGI01000001">
    <property type="protein sequence ID" value="MQY25059.1"/>
    <property type="molecule type" value="Genomic_DNA"/>
</dbReference>
<feature type="compositionally biased region" description="Polar residues" evidence="1">
    <location>
        <begin position="346"/>
        <end position="366"/>
    </location>
</feature>
<evidence type="ECO:0000313" key="3">
    <source>
        <dbReference type="EMBL" id="MQY25059.1"/>
    </source>
</evidence>
<dbReference type="AlphaFoldDB" id="A0A7K0DH92"/>
<evidence type="ECO:0008006" key="5">
    <source>
        <dbReference type="Google" id="ProtNLM"/>
    </source>
</evidence>
<organism evidence="3 4">
    <name type="scientific">Nocardia aurantia</name>
    <dbReference type="NCBI Taxonomy" id="2585199"/>
    <lineage>
        <taxon>Bacteria</taxon>
        <taxon>Bacillati</taxon>
        <taxon>Actinomycetota</taxon>
        <taxon>Actinomycetes</taxon>
        <taxon>Mycobacteriales</taxon>
        <taxon>Nocardiaceae</taxon>
        <taxon>Nocardia</taxon>
    </lineage>
</organism>
<evidence type="ECO:0000313" key="4">
    <source>
        <dbReference type="Proteomes" id="UP000431401"/>
    </source>
</evidence>
<feature type="compositionally biased region" description="Low complexity" evidence="1">
    <location>
        <begin position="388"/>
        <end position="403"/>
    </location>
</feature>
<feature type="region of interest" description="Disordered" evidence="1">
    <location>
        <begin position="18"/>
        <end position="37"/>
    </location>
</feature>
<sequence>MADIDVVLTDARLWARGYPGAAPAGRPPDAAPLRTRTPNTRWDNVFTTHEAESTHWDRPASIMPAGDGFVVGVPLRPSSPAVSVPRMASAERIAFDPVTPQGLSPVPTPAEAFAELFAALPDQLRLLGPCRRLTVVVPTEWGKRRRDTVDTAARRIAADVSLESLAQRAVSLGASSGPGQRIAVLEANPLTTTVTLVGRSGTRTWIEACEHDPTVGTDDEDGAATAAVAARLPDFARADHVLVTGPIAPDTRAAVRAALEALPGCPADIRTVSGADLLRPPGTLENAAMQRFSLPTARATGSLRDHAASLRRSRTRRVLLPAAVIAVAIVAVTGIAVGVAHRPSAATGSPAAQASSALKQHPSGSPGTVAAAPESAPAVRPNAPAERTTTPGVLPTAPGTPGAPAGPPPPPGLSTAPGASPIPAPGAGTQLFDLVRADIPPGWHPGSRTDARVDLVPDNGARQRITVTQRQLSPGATLGDVAATLDQQIAQRPPGSVGELQRDSVFGDRPGLTYEEYPGDGTTVRWQVLVDSGVQVSVGCQYESHSWPAAAGECERFVRSVHVGA</sequence>
<evidence type="ECO:0000256" key="1">
    <source>
        <dbReference type="SAM" id="MobiDB-lite"/>
    </source>
</evidence>